<comment type="caution">
    <text evidence="2">The sequence shown here is derived from an EMBL/GenBank/DDBJ whole genome shotgun (WGS) entry which is preliminary data.</text>
</comment>
<dbReference type="AlphaFoldDB" id="A0AAQ4FCH1"/>
<evidence type="ECO:0000313" key="2">
    <source>
        <dbReference type="EMBL" id="KAK8784523.1"/>
    </source>
</evidence>
<protein>
    <submittedName>
        <fullName evidence="2">Uncharacterized protein</fullName>
    </submittedName>
</protein>
<accession>A0AAQ4FCH1</accession>
<keyword evidence="3" id="KW-1185">Reference proteome</keyword>
<evidence type="ECO:0000313" key="3">
    <source>
        <dbReference type="Proteomes" id="UP001321473"/>
    </source>
</evidence>
<reference evidence="2 3" key="1">
    <citation type="journal article" date="2023" name="Arcadia Sci">
        <title>De novo assembly of a long-read Amblyomma americanum tick genome.</title>
        <authorList>
            <person name="Chou S."/>
            <person name="Poskanzer K.E."/>
            <person name="Rollins M."/>
            <person name="Thuy-Boun P.S."/>
        </authorList>
    </citation>
    <scope>NUCLEOTIDE SEQUENCE [LARGE SCALE GENOMIC DNA]</scope>
    <source>
        <strain evidence="2">F_SG_1</strain>
        <tissue evidence="2">Salivary glands</tissue>
    </source>
</reference>
<dbReference type="EMBL" id="JARKHS020004496">
    <property type="protein sequence ID" value="KAK8784523.1"/>
    <property type="molecule type" value="Genomic_DNA"/>
</dbReference>
<feature type="region of interest" description="Disordered" evidence="1">
    <location>
        <begin position="1"/>
        <end position="47"/>
    </location>
</feature>
<gene>
    <name evidence="2" type="ORF">V5799_009112</name>
</gene>
<dbReference type="Proteomes" id="UP001321473">
    <property type="component" value="Unassembled WGS sequence"/>
</dbReference>
<sequence>MTEPRPRRPEQPIEYHCRSETAAARKRKQTWSSEEGGGGGGAPEGTEIAHEHVSDFYDFYSGAVRGRLCWSR</sequence>
<name>A0AAQ4FCH1_AMBAM</name>
<evidence type="ECO:0000256" key="1">
    <source>
        <dbReference type="SAM" id="MobiDB-lite"/>
    </source>
</evidence>
<proteinExistence type="predicted"/>
<feature type="compositionally biased region" description="Basic and acidic residues" evidence="1">
    <location>
        <begin position="1"/>
        <end position="19"/>
    </location>
</feature>
<organism evidence="2 3">
    <name type="scientific">Amblyomma americanum</name>
    <name type="common">Lone star tick</name>
    <dbReference type="NCBI Taxonomy" id="6943"/>
    <lineage>
        <taxon>Eukaryota</taxon>
        <taxon>Metazoa</taxon>
        <taxon>Ecdysozoa</taxon>
        <taxon>Arthropoda</taxon>
        <taxon>Chelicerata</taxon>
        <taxon>Arachnida</taxon>
        <taxon>Acari</taxon>
        <taxon>Parasitiformes</taxon>
        <taxon>Ixodida</taxon>
        <taxon>Ixodoidea</taxon>
        <taxon>Ixodidae</taxon>
        <taxon>Amblyomminae</taxon>
        <taxon>Amblyomma</taxon>
    </lineage>
</organism>